<evidence type="ECO:0000313" key="2">
    <source>
        <dbReference type="Proteomes" id="UP000031071"/>
    </source>
</evidence>
<organism evidence="1 2">
    <name type="scientific">Arthrobacter phage vB_ArtM-ArV1</name>
    <dbReference type="NCBI Taxonomy" id="1566993"/>
    <lineage>
        <taxon>Viruses</taxon>
        <taxon>Duplodnaviria</taxon>
        <taxon>Heunggongvirae</taxon>
        <taxon>Uroviricota</taxon>
        <taxon>Caudoviricetes</taxon>
        <taxon>Klausavirus</taxon>
        <taxon>Klausavirus ArV1</taxon>
    </lineage>
</organism>
<accession>A0A0A7HAK3</accession>
<evidence type="ECO:0000313" key="1">
    <source>
        <dbReference type="EMBL" id="AIZ01697.1"/>
    </source>
</evidence>
<dbReference type="RefSeq" id="YP_009126043.1">
    <property type="nucleotide sequence ID" value="NC_026606.1"/>
</dbReference>
<protein>
    <submittedName>
        <fullName evidence="1">Major capsid protein</fullName>
    </submittedName>
</protein>
<reference evidence="1 2" key="1">
    <citation type="submission" date="2014-10" db="EMBL/GenBank/DDBJ databases">
        <title>Genome of vB_ArtM-ArV1 - first myovirus infecting Arthrobacter sp.</title>
        <authorList>
            <person name="Simoliunas E."/>
            <person name="Kaliniene L."/>
            <person name="Stasilo M."/>
            <person name="Meskys R."/>
        </authorList>
    </citation>
    <scope>NUCLEOTIDE SEQUENCE [LARGE SCALE GENOMIC DNA]</scope>
</reference>
<dbReference type="Pfam" id="PF25209">
    <property type="entry name" value="Phage_capsid_4"/>
    <property type="match status" value="1"/>
</dbReference>
<dbReference type="OrthoDB" id="5650at10239"/>
<dbReference type="InterPro" id="IPR053738">
    <property type="entry name" value="Lambda_capsid_assembly"/>
</dbReference>
<dbReference type="KEGG" id="vg:23680850"/>
<dbReference type="NCBIfam" id="NF042926">
    <property type="entry name" value="capsid_Caudo_1"/>
    <property type="match status" value="1"/>
</dbReference>
<dbReference type="Proteomes" id="UP000031071">
    <property type="component" value="Segment"/>
</dbReference>
<dbReference type="EMBL" id="KM879463">
    <property type="protein sequence ID" value="AIZ01697.1"/>
    <property type="molecule type" value="Genomic_DNA"/>
</dbReference>
<dbReference type="InterPro" id="IPR049995">
    <property type="entry name" value="Capsid_mycobact-type"/>
</dbReference>
<proteinExistence type="predicted"/>
<dbReference type="Gene3D" id="3.90.1690.10">
    <property type="entry name" value="phage-related protein like domain"/>
    <property type="match status" value="1"/>
</dbReference>
<keyword evidence="2" id="KW-1185">Reference proteome</keyword>
<name>A0A0A7HAK3_9CAUD</name>
<dbReference type="GeneID" id="23680850"/>
<sequence length="298" mass="32236">MSSLMYPPQGPTVNGQQITVDWALKTPTFISKAVTLALQGRFISDYIFRAGNAAAGAVVYERTLGPNEKYPAKGDVEIVNPGDEFPLVDVGEVSKETAIVDKFGAAALVTYEQIRRNQTDKVTEAIVKISNAILRKTDNRAMAALANDPDKLVVAAASGWGTADPDPFADIVGAVGLGEGQELDYNLDTVLINPLDAAKLLKNRDIRDQLPREAVSNNPLLTGRLEGLAGLSWIQTNRKAPGSLYILQRNITGVHAEELSTYTRNIDEAANERWRVQGARVSVPIITDPKSIIELTGI</sequence>
<gene>
    <name evidence="1" type="ORF">ArV1_009</name>
</gene>